<sequence length="55" mass="5862">MTRAEAAVAAAPFTVRRGSRDAIRVPAALRGAPEQYQRACKAGPHANPRHQGRPA</sequence>
<dbReference type="EMBL" id="OFSP01000039">
    <property type="protein sequence ID" value="SOY68537.1"/>
    <property type="molecule type" value="Genomic_DNA"/>
</dbReference>
<dbReference type="Proteomes" id="UP000256297">
    <property type="component" value="Chromosome CBM2589_a"/>
</dbReference>
<evidence type="ECO:0000313" key="2">
    <source>
        <dbReference type="Proteomes" id="UP000256297"/>
    </source>
</evidence>
<reference evidence="1 2" key="1">
    <citation type="submission" date="2018-01" db="EMBL/GenBank/DDBJ databases">
        <authorList>
            <person name="Clerissi C."/>
        </authorList>
    </citation>
    <scope>NUCLEOTIDE SEQUENCE [LARGE SCALE GENOMIC DNA]</scope>
    <source>
        <strain evidence="1">Cupriavidus taiwanensis STM 3521</strain>
    </source>
</reference>
<gene>
    <name evidence="1" type="ORF">CBM2589_A90099</name>
</gene>
<evidence type="ECO:0000313" key="1">
    <source>
        <dbReference type="EMBL" id="SOY68537.1"/>
    </source>
</evidence>
<comment type="caution">
    <text evidence="1">The sequence shown here is derived from an EMBL/GenBank/DDBJ whole genome shotgun (WGS) entry which is preliminary data.</text>
</comment>
<dbReference type="AlphaFoldDB" id="A0A976A8U4"/>
<accession>A0A976A8U4</accession>
<proteinExistence type="predicted"/>
<protein>
    <submittedName>
        <fullName evidence="1">Uncharacterized protein</fullName>
    </submittedName>
</protein>
<organism evidence="1 2">
    <name type="scientific">Cupriavidus taiwanensis</name>
    <dbReference type="NCBI Taxonomy" id="164546"/>
    <lineage>
        <taxon>Bacteria</taxon>
        <taxon>Pseudomonadati</taxon>
        <taxon>Pseudomonadota</taxon>
        <taxon>Betaproteobacteria</taxon>
        <taxon>Burkholderiales</taxon>
        <taxon>Burkholderiaceae</taxon>
        <taxon>Cupriavidus</taxon>
    </lineage>
</organism>
<name>A0A976A8U4_9BURK</name>